<gene>
    <name evidence="6 8" type="primary">nusB</name>
    <name evidence="8" type="ORF">GCM10009821_03300</name>
</gene>
<feature type="domain" description="NusB/RsmB/TIM44" evidence="7">
    <location>
        <begin position="6"/>
        <end position="128"/>
    </location>
</feature>
<evidence type="ECO:0000256" key="3">
    <source>
        <dbReference type="ARBA" id="ARBA00022884"/>
    </source>
</evidence>
<evidence type="ECO:0000313" key="9">
    <source>
        <dbReference type="Proteomes" id="UP001501480"/>
    </source>
</evidence>
<reference evidence="8 9" key="1">
    <citation type="journal article" date="2019" name="Int. J. Syst. Evol. Microbiol.">
        <title>The Global Catalogue of Microorganisms (GCM) 10K type strain sequencing project: providing services to taxonomists for standard genome sequencing and annotation.</title>
        <authorList>
            <consortium name="The Broad Institute Genomics Platform"/>
            <consortium name="The Broad Institute Genome Sequencing Center for Infectious Disease"/>
            <person name="Wu L."/>
            <person name="Ma J."/>
        </authorList>
    </citation>
    <scope>NUCLEOTIDE SEQUENCE [LARGE SCALE GENOMIC DNA]</scope>
    <source>
        <strain evidence="8 9">JCM 15749</strain>
    </source>
</reference>
<comment type="similarity">
    <text evidence="1 6">Belongs to the NusB family.</text>
</comment>
<name>A0ABN2VRU1_9ACTN</name>
<comment type="caution">
    <text evidence="8">The sequence shown here is derived from an EMBL/GenBank/DDBJ whole genome shotgun (WGS) entry which is preliminary data.</text>
</comment>
<dbReference type="RefSeq" id="WP_344323527.1">
    <property type="nucleotide sequence ID" value="NZ_BAAAPY010000001.1"/>
</dbReference>
<dbReference type="NCBIfam" id="TIGR01951">
    <property type="entry name" value="nusB"/>
    <property type="match status" value="1"/>
</dbReference>
<proteinExistence type="inferred from homology"/>
<dbReference type="Proteomes" id="UP001501480">
    <property type="component" value="Unassembled WGS sequence"/>
</dbReference>
<dbReference type="Pfam" id="PF01029">
    <property type="entry name" value="NusB"/>
    <property type="match status" value="1"/>
</dbReference>
<evidence type="ECO:0000256" key="5">
    <source>
        <dbReference type="ARBA" id="ARBA00023163"/>
    </source>
</evidence>
<evidence type="ECO:0000256" key="4">
    <source>
        <dbReference type="ARBA" id="ARBA00023015"/>
    </source>
</evidence>
<protein>
    <recommendedName>
        <fullName evidence="6">Transcription antitermination protein NusB</fullName>
    </recommendedName>
    <alternativeName>
        <fullName evidence="6">Antitermination factor NusB</fullName>
    </alternativeName>
</protein>
<accession>A0ABN2VRU1</accession>
<keyword evidence="3 6" id="KW-0694">RNA-binding</keyword>
<dbReference type="InterPro" id="IPR035926">
    <property type="entry name" value="NusB-like_sf"/>
</dbReference>
<dbReference type="InterPro" id="IPR011605">
    <property type="entry name" value="NusB_fam"/>
</dbReference>
<sequence length="135" mass="14641">MGARSKYRKRALDVLFESELRDTGLGGTLAGRRETNDPPISEYTVTLVEGVVAEQEAIDALIVENARGWSLQRMPGVDRNLLRIAVYEILHVDDVPDAVAVSEAVALAKELSTDDSGSFVNGVLGRILQLRTSSS</sequence>
<evidence type="ECO:0000256" key="6">
    <source>
        <dbReference type="HAMAP-Rule" id="MF_00073"/>
    </source>
</evidence>
<evidence type="ECO:0000259" key="7">
    <source>
        <dbReference type="Pfam" id="PF01029"/>
    </source>
</evidence>
<dbReference type="SUPFAM" id="SSF48013">
    <property type="entry name" value="NusB-like"/>
    <property type="match status" value="1"/>
</dbReference>
<evidence type="ECO:0000256" key="2">
    <source>
        <dbReference type="ARBA" id="ARBA00022814"/>
    </source>
</evidence>
<evidence type="ECO:0000256" key="1">
    <source>
        <dbReference type="ARBA" id="ARBA00005952"/>
    </source>
</evidence>
<dbReference type="PANTHER" id="PTHR11078">
    <property type="entry name" value="N UTILIZATION SUBSTANCE PROTEIN B-RELATED"/>
    <property type="match status" value="1"/>
</dbReference>
<evidence type="ECO:0000313" key="8">
    <source>
        <dbReference type="EMBL" id="GAA2069889.1"/>
    </source>
</evidence>
<organism evidence="8 9">
    <name type="scientific">Aeromicrobium halocynthiae</name>
    <dbReference type="NCBI Taxonomy" id="560557"/>
    <lineage>
        <taxon>Bacteria</taxon>
        <taxon>Bacillati</taxon>
        <taxon>Actinomycetota</taxon>
        <taxon>Actinomycetes</taxon>
        <taxon>Propionibacteriales</taxon>
        <taxon>Nocardioidaceae</taxon>
        <taxon>Aeromicrobium</taxon>
    </lineage>
</organism>
<keyword evidence="4 6" id="KW-0805">Transcription regulation</keyword>
<dbReference type="PANTHER" id="PTHR11078:SF3">
    <property type="entry name" value="ANTITERMINATION NUSB DOMAIN-CONTAINING PROTEIN"/>
    <property type="match status" value="1"/>
</dbReference>
<keyword evidence="5 6" id="KW-0804">Transcription</keyword>
<keyword evidence="2 6" id="KW-0889">Transcription antitermination</keyword>
<dbReference type="HAMAP" id="MF_00073">
    <property type="entry name" value="NusB"/>
    <property type="match status" value="1"/>
</dbReference>
<dbReference type="InterPro" id="IPR006027">
    <property type="entry name" value="NusB_RsmB_TIM44"/>
</dbReference>
<comment type="function">
    <text evidence="6">Involved in transcription antitermination. Required for transcription of ribosomal RNA (rRNA) genes. Binds specifically to the boxA antiterminator sequence of the ribosomal RNA (rrn) operons.</text>
</comment>
<keyword evidence="9" id="KW-1185">Reference proteome</keyword>
<dbReference type="Gene3D" id="1.10.940.10">
    <property type="entry name" value="NusB-like"/>
    <property type="match status" value="1"/>
</dbReference>
<dbReference type="EMBL" id="BAAAPY010000001">
    <property type="protein sequence ID" value="GAA2069889.1"/>
    <property type="molecule type" value="Genomic_DNA"/>
</dbReference>